<evidence type="ECO:0008006" key="4">
    <source>
        <dbReference type="Google" id="ProtNLM"/>
    </source>
</evidence>
<evidence type="ECO:0000313" key="3">
    <source>
        <dbReference type="Proteomes" id="UP000499080"/>
    </source>
</evidence>
<keyword evidence="3" id="KW-1185">Reference proteome</keyword>
<reference evidence="2 3" key="1">
    <citation type="journal article" date="2019" name="Sci. Rep.">
        <title>Orb-weaving spider Araneus ventricosus genome elucidates the spidroin gene catalogue.</title>
        <authorList>
            <person name="Kono N."/>
            <person name="Nakamura H."/>
            <person name="Ohtoshi R."/>
            <person name="Moran D.A.P."/>
            <person name="Shinohara A."/>
            <person name="Yoshida Y."/>
            <person name="Fujiwara M."/>
            <person name="Mori M."/>
            <person name="Tomita M."/>
            <person name="Arakawa K."/>
        </authorList>
    </citation>
    <scope>NUCLEOTIDE SEQUENCE [LARGE SCALE GENOMIC DNA]</scope>
</reference>
<organism evidence="2 3">
    <name type="scientific">Araneus ventricosus</name>
    <name type="common">Orbweaver spider</name>
    <name type="synonym">Epeira ventricosa</name>
    <dbReference type="NCBI Taxonomy" id="182803"/>
    <lineage>
        <taxon>Eukaryota</taxon>
        <taxon>Metazoa</taxon>
        <taxon>Ecdysozoa</taxon>
        <taxon>Arthropoda</taxon>
        <taxon>Chelicerata</taxon>
        <taxon>Arachnida</taxon>
        <taxon>Araneae</taxon>
        <taxon>Araneomorphae</taxon>
        <taxon>Entelegynae</taxon>
        <taxon>Araneoidea</taxon>
        <taxon>Araneidae</taxon>
        <taxon>Araneus</taxon>
    </lineage>
</organism>
<feature type="signal peptide" evidence="1">
    <location>
        <begin position="1"/>
        <end position="21"/>
    </location>
</feature>
<proteinExistence type="predicted"/>
<comment type="caution">
    <text evidence="2">The sequence shown here is derived from an EMBL/GenBank/DDBJ whole genome shotgun (WGS) entry which is preliminary data.</text>
</comment>
<dbReference type="EMBL" id="BGPR01002210">
    <property type="protein sequence ID" value="GBM69731.1"/>
    <property type="molecule type" value="Genomic_DNA"/>
</dbReference>
<name>A0A4Y2HWA6_ARAVE</name>
<evidence type="ECO:0000313" key="2">
    <source>
        <dbReference type="EMBL" id="GBM69731.1"/>
    </source>
</evidence>
<dbReference type="Proteomes" id="UP000499080">
    <property type="component" value="Unassembled WGS sequence"/>
</dbReference>
<accession>A0A4Y2HWA6</accession>
<dbReference type="AlphaFoldDB" id="A0A4Y2HWA6"/>
<gene>
    <name evidence="2" type="ORF">AVEN_13917_1</name>
</gene>
<feature type="chain" id="PRO_5021215030" description="Reverse transcriptase domain-containing protein" evidence="1">
    <location>
        <begin position="22"/>
        <end position="144"/>
    </location>
</feature>
<keyword evidence="1" id="KW-0732">Signal</keyword>
<protein>
    <recommendedName>
        <fullName evidence="4">Reverse transcriptase domain-containing protein</fullName>
    </recommendedName>
</protein>
<sequence>MSQIVLFLLLALENSSKKVRGAEGTQASSALAFSECICSLVTLDVDLRRNPLRVNPMKCLMIEKKEEIERRFASSISSSSVKSRPRVKKKKAFFIVAFKDLSSVVINFEDNIVYRDTRHHNLSPEEEPSLSLYIHDLTKLYLHS</sequence>
<evidence type="ECO:0000256" key="1">
    <source>
        <dbReference type="SAM" id="SignalP"/>
    </source>
</evidence>